<evidence type="ECO:0000313" key="10">
    <source>
        <dbReference type="Proteomes" id="UP001233999"/>
    </source>
</evidence>
<reference evidence="9" key="1">
    <citation type="journal article" date="2023" name="IScience">
        <title>Live-bearing cockroach genome reveals convergent evolutionary mechanisms linked to viviparity in insects and beyond.</title>
        <authorList>
            <person name="Fouks B."/>
            <person name="Harrison M.C."/>
            <person name="Mikhailova A.A."/>
            <person name="Marchal E."/>
            <person name="English S."/>
            <person name="Carruthers M."/>
            <person name="Jennings E.C."/>
            <person name="Chiamaka E.L."/>
            <person name="Frigard R.A."/>
            <person name="Pippel M."/>
            <person name="Attardo G.M."/>
            <person name="Benoit J.B."/>
            <person name="Bornberg-Bauer E."/>
            <person name="Tobe S.S."/>
        </authorList>
    </citation>
    <scope>NUCLEOTIDE SEQUENCE</scope>
    <source>
        <strain evidence="9">Stay&amp;Tobe</strain>
    </source>
</reference>
<evidence type="ECO:0000256" key="1">
    <source>
        <dbReference type="ARBA" id="ARBA00004479"/>
    </source>
</evidence>
<reference evidence="9" key="2">
    <citation type="submission" date="2023-05" db="EMBL/GenBank/DDBJ databases">
        <authorList>
            <person name="Fouks B."/>
        </authorList>
    </citation>
    <scope>NUCLEOTIDE SEQUENCE</scope>
    <source>
        <strain evidence="9">Stay&amp;Tobe</strain>
        <tissue evidence="9">Testes</tissue>
    </source>
</reference>
<dbReference type="Proteomes" id="UP001233999">
    <property type="component" value="Unassembled WGS sequence"/>
</dbReference>
<name>A0AAD8EC81_DIPPU</name>
<comment type="caution">
    <text evidence="9">The sequence shown here is derived from an EMBL/GenBank/DDBJ whole genome shotgun (WGS) entry which is preliminary data.</text>
</comment>
<gene>
    <name evidence="9" type="ORF">L9F63_021158</name>
</gene>
<evidence type="ECO:0000313" key="9">
    <source>
        <dbReference type="EMBL" id="KAJ9584504.1"/>
    </source>
</evidence>
<evidence type="ECO:0000256" key="4">
    <source>
        <dbReference type="ARBA" id="ARBA00022989"/>
    </source>
</evidence>
<keyword evidence="6" id="KW-1015">Disulfide bond</keyword>
<dbReference type="Gene3D" id="2.60.120.1190">
    <property type="match status" value="1"/>
</dbReference>
<keyword evidence="10" id="KW-1185">Reference proteome</keyword>
<evidence type="ECO:0000256" key="7">
    <source>
        <dbReference type="ARBA" id="ARBA00023180"/>
    </source>
</evidence>
<evidence type="ECO:0000256" key="5">
    <source>
        <dbReference type="ARBA" id="ARBA00023136"/>
    </source>
</evidence>
<organism evidence="9 10">
    <name type="scientific">Diploptera punctata</name>
    <name type="common">Pacific beetle cockroach</name>
    <dbReference type="NCBI Taxonomy" id="6984"/>
    <lineage>
        <taxon>Eukaryota</taxon>
        <taxon>Metazoa</taxon>
        <taxon>Ecdysozoa</taxon>
        <taxon>Arthropoda</taxon>
        <taxon>Hexapoda</taxon>
        <taxon>Insecta</taxon>
        <taxon>Pterygota</taxon>
        <taxon>Neoptera</taxon>
        <taxon>Polyneoptera</taxon>
        <taxon>Dictyoptera</taxon>
        <taxon>Blattodea</taxon>
        <taxon>Blaberoidea</taxon>
        <taxon>Blaberidae</taxon>
        <taxon>Diplopterinae</taxon>
        <taxon>Diploptera</taxon>
    </lineage>
</organism>
<evidence type="ECO:0000256" key="6">
    <source>
        <dbReference type="ARBA" id="ARBA00023157"/>
    </source>
</evidence>
<comment type="subcellular location">
    <subcellularLocation>
        <location evidence="1">Membrane</location>
        <topology evidence="1">Single-pass type I membrane protein</topology>
    </subcellularLocation>
</comment>
<accession>A0AAD8EC81</accession>
<dbReference type="EMBL" id="JASPKZ010007400">
    <property type="protein sequence ID" value="KAJ9584504.1"/>
    <property type="molecule type" value="Genomic_DNA"/>
</dbReference>
<dbReference type="AlphaFoldDB" id="A0AAD8EC81"/>
<dbReference type="InterPro" id="IPR048525">
    <property type="entry name" value="DDR1-2_DS-like"/>
</dbReference>
<dbReference type="GO" id="GO:0016020">
    <property type="term" value="C:membrane"/>
    <property type="evidence" value="ECO:0007669"/>
    <property type="project" value="UniProtKB-SubCell"/>
</dbReference>
<protein>
    <recommendedName>
        <fullName evidence="8">Discoidin domain-containing protein</fullName>
    </recommendedName>
</protein>
<keyword evidence="4" id="KW-1133">Transmembrane helix</keyword>
<proteinExistence type="predicted"/>
<feature type="non-terminal residue" evidence="9">
    <location>
        <position position="147"/>
    </location>
</feature>
<keyword evidence="2" id="KW-0812">Transmembrane</keyword>
<feature type="domain" description="Discoidin" evidence="8">
    <location>
        <begin position="2"/>
        <end position="108"/>
    </location>
</feature>
<dbReference type="Pfam" id="PF21114">
    <property type="entry name" value="DDR1-2_DS-like"/>
    <property type="match status" value="1"/>
</dbReference>
<keyword evidence="5" id="KW-0472">Membrane</keyword>
<evidence type="ECO:0000256" key="2">
    <source>
        <dbReference type="ARBA" id="ARBA00022692"/>
    </source>
</evidence>
<sequence>MNESLDGQALEITFEFEGPREFSAVHLHASNLLSREFQVFSEARIFFSLDGERYQQTPLYFKPQTPSDEGGAARNVTIPLQNRVGRYVRLELDFASRWLLLSEIYFDSAISITKFGVDTRRFALNCGGHLQWRVLLCVFPAIIQYGG</sequence>
<keyword evidence="7" id="KW-0325">Glycoprotein</keyword>
<keyword evidence="3" id="KW-0732">Signal</keyword>
<evidence type="ECO:0000256" key="3">
    <source>
        <dbReference type="ARBA" id="ARBA00022729"/>
    </source>
</evidence>
<evidence type="ECO:0000259" key="8">
    <source>
        <dbReference type="Pfam" id="PF21114"/>
    </source>
</evidence>